<accession>A0ABX5MGJ4</accession>
<proteinExistence type="predicted"/>
<dbReference type="EMBL" id="QJJV01000022">
    <property type="protein sequence ID" value="PXX10054.1"/>
    <property type="molecule type" value="Genomic_DNA"/>
</dbReference>
<keyword evidence="3" id="KW-1185">Reference proteome</keyword>
<keyword evidence="1" id="KW-0812">Transmembrane</keyword>
<protein>
    <submittedName>
        <fullName evidence="2">Tfp pilus assembly protein PilN</fullName>
    </submittedName>
</protein>
<keyword evidence="1" id="KW-1133">Transmembrane helix</keyword>
<keyword evidence="1" id="KW-0472">Membrane</keyword>
<dbReference type="InterPro" id="IPR007813">
    <property type="entry name" value="PilN"/>
</dbReference>
<gene>
    <name evidence="2" type="ORF">C7400_12266</name>
</gene>
<sequence length="222" mass="23964">MRRRAKVPGAHEGFNLLPWRPGAVRRVRRRRALEWLAAAVLGGVCGCAVAGWQHVEQTRLATRHAALERQLAQLGAPLAEAQRLARETRARQLASNEARERARPFQRLFALVDGLARARTEGVALEQLAQHGDATELLANAADEIAAAAWLERLRALPEVEAVSVQEMKRAQEAGGARSRGGSGASVPHRVEPIRVAARLVWKGATAPASDSVSTAPAKEAK</sequence>
<reference evidence="2 3" key="1">
    <citation type="submission" date="2018-05" db="EMBL/GenBank/DDBJ databases">
        <title>Genomic Encyclopedia of Type Strains, Phase IV (KMG-V): Genome sequencing to study the core and pangenomes of soil and plant-associated prokaryotes.</title>
        <authorList>
            <person name="Whitman W."/>
        </authorList>
    </citation>
    <scope>NUCLEOTIDE SEQUENCE [LARGE SCALE GENOMIC DNA]</scope>
    <source>
        <strain evidence="2 3">SIr-6563</strain>
    </source>
</reference>
<evidence type="ECO:0000256" key="1">
    <source>
        <dbReference type="SAM" id="Phobius"/>
    </source>
</evidence>
<organism evidence="2 3">
    <name type="scientific">Paraburkholderia tropica</name>
    <dbReference type="NCBI Taxonomy" id="92647"/>
    <lineage>
        <taxon>Bacteria</taxon>
        <taxon>Pseudomonadati</taxon>
        <taxon>Pseudomonadota</taxon>
        <taxon>Betaproteobacteria</taxon>
        <taxon>Burkholderiales</taxon>
        <taxon>Burkholderiaceae</taxon>
        <taxon>Paraburkholderia</taxon>
    </lineage>
</organism>
<dbReference type="Pfam" id="PF05137">
    <property type="entry name" value="PilN"/>
    <property type="match status" value="1"/>
</dbReference>
<evidence type="ECO:0000313" key="3">
    <source>
        <dbReference type="Proteomes" id="UP000247515"/>
    </source>
</evidence>
<name>A0ABX5MGJ4_9BURK</name>
<dbReference type="Proteomes" id="UP000247515">
    <property type="component" value="Unassembled WGS sequence"/>
</dbReference>
<feature type="transmembrane region" description="Helical" evidence="1">
    <location>
        <begin position="35"/>
        <end position="55"/>
    </location>
</feature>
<comment type="caution">
    <text evidence="2">The sequence shown here is derived from an EMBL/GenBank/DDBJ whole genome shotgun (WGS) entry which is preliminary data.</text>
</comment>
<evidence type="ECO:0000313" key="2">
    <source>
        <dbReference type="EMBL" id="PXX10054.1"/>
    </source>
</evidence>